<accession>A0AAW1ITE2</accession>
<evidence type="ECO:0000256" key="1">
    <source>
        <dbReference type="SAM" id="MobiDB-lite"/>
    </source>
</evidence>
<name>A0AAW1ITE2_POPJA</name>
<feature type="transmembrane region" description="Helical" evidence="2">
    <location>
        <begin position="122"/>
        <end position="141"/>
    </location>
</feature>
<dbReference type="EMBL" id="JASPKY010000565">
    <property type="protein sequence ID" value="KAK9692828.1"/>
    <property type="molecule type" value="Genomic_DNA"/>
</dbReference>
<dbReference type="Proteomes" id="UP001458880">
    <property type="component" value="Unassembled WGS sequence"/>
</dbReference>
<reference evidence="3 4" key="1">
    <citation type="journal article" date="2024" name="BMC Genomics">
        <title>De novo assembly and annotation of Popillia japonica's genome with initial clues to its potential as an invasive pest.</title>
        <authorList>
            <person name="Cucini C."/>
            <person name="Boschi S."/>
            <person name="Funari R."/>
            <person name="Cardaioli E."/>
            <person name="Iannotti N."/>
            <person name="Marturano G."/>
            <person name="Paoli F."/>
            <person name="Bruttini M."/>
            <person name="Carapelli A."/>
            <person name="Frati F."/>
            <person name="Nardi F."/>
        </authorList>
    </citation>
    <scope>NUCLEOTIDE SEQUENCE [LARGE SCALE GENOMIC DNA]</scope>
    <source>
        <strain evidence="3">DMR45628</strain>
    </source>
</reference>
<protein>
    <submittedName>
        <fullName evidence="3">Uncharacterized protein</fullName>
    </submittedName>
</protein>
<keyword evidence="2" id="KW-1133">Transmembrane helix</keyword>
<evidence type="ECO:0000313" key="3">
    <source>
        <dbReference type="EMBL" id="KAK9692828.1"/>
    </source>
</evidence>
<proteinExistence type="predicted"/>
<evidence type="ECO:0000256" key="2">
    <source>
        <dbReference type="SAM" id="Phobius"/>
    </source>
</evidence>
<gene>
    <name evidence="3" type="ORF">QE152_g34882</name>
</gene>
<dbReference type="AlphaFoldDB" id="A0AAW1ITE2"/>
<organism evidence="3 4">
    <name type="scientific">Popillia japonica</name>
    <name type="common">Japanese beetle</name>
    <dbReference type="NCBI Taxonomy" id="7064"/>
    <lineage>
        <taxon>Eukaryota</taxon>
        <taxon>Metazoa</taxon>
        <taxon>Ecdysozoa</taxon>
        <taxon>Arthropoda</taxon>
        <taxon>Hexapoda</taxon>
        <taxon>Insecta</taxon>
        <taxon>Pterygota</taxon>
        <taxon>Neoptera</taxon>
        <taxon>Endopterygota</taxon>
        <taxon>Coleoptera</taxon>
        <taxon>Polyphaga</taxon>
        <taxon>Scarabaeiformia</taxon>
        <taxon>Scarabaeidae</taxon>
        <taxon>Rutelinae</taxon>
        <taxon>Popillia</taxon>
    </lineage>
</organism>
<sequence>MEAQIVKSPVFKYILKRAAIPLKELGTEFFMEAQIVKSPVFKYILKRAAISEEVIDNFSQHYENAVQNANPQCIVNFSQHYENAVQNANPQCIVNYNKTNLTDDPCFKKCICRRGSRYAERIINGTNISIMYAAAADGLLLPPYVVYRVEHMWGTWRQAGLIMYAAAADGLLLPPYVVYRVEHMWGTWRQAGLQHASTRLFISSKQSNSGPSSRTTRLFISSKQSNSGPSSRMQSV</sequence>
<evidence type="ECO:0000313" key="4">
    <source>
        <dbReference type="Proteomes" id="UP001458880"/>
    </source>
</evidence>
<feature type="transmembrane region" description="Helical" evidence="2">
    <location>
        <begin position="161"/>
        <end position="179"/>
    </location>
</feature>
<feature type="region of interest" description="Disordered" evidence="1">
    <location>
        <begin position="204"/>
        <end position="236"/>
    </location>
</feature>
<keyword evidence="2" id="KW-0812">Transmembrane</keyword>
<comment type="caution">
    <text evidence="3">The sequence shown here is derived from an EMBL/GenBank/DDBJ whole genome shotgun (WGS) entry which is preliminary data.</text>
</comment>
<keyword evidence="2" id="KW-0472">Membrane</keyword>
<keyword evidence="4" id="KW-1185">Reference proteome</keyword>